<dbReference type="Proteomes" id="UP000318103">
    <property type="component" value="Unassembled WGS sequence"/>
</dbReference>
<proteinExistence type="predicted"/>
<organism evidence="2 3">
    <name type="scientific">Streptomyces puniciscabiei</name>
    <dbReference type="NCBI Taxonomy" id="164348"/>
    <lineage>
        <taxon>Bacteria</taxon>
        <taxon>Bacillati</taxon>
        <taxon>Actinomycetota</taxon>
        <taxon>Actinomycetes</taxon>
        <taxon>Kitasatosporales</taxon>
        <taxon>Streptomycetaceae</taxon>
        <taxon>Streptomyces</taxon>
    </lineage>
</organism>
<name>A0A542UGB0_9ACTN</name>
<dbReference type="EMBL" id="VFNX01000001">
    <property type="protein sequence ID" value="TQK98111.1"/>
    <property type="molecule type" value="Genomic_DNA"/>
</dbReference>
<feature type="region of interest" description="Disordered" evidence="1">
    <location>
        <begin position="1"/>
        <end position="31"/>
    </location>
</feature>
<evidence type="ECO:0000313" key="3">
    <source>
        <dbReference type="Proteomes" id="UP000318103"/>
    </source>
</evidence>
<gene>
    <name evidence="2" type="ORF">FB563_3125</name>
</gene>
<accession>A0A542UGB0</accession>
<dbReference type="AlphaFoldDB" id="A0A542UGB0"/>
<feature type="region of interest" description="Disordered" evidence="1">
    <location>
        <begin position="74"/>
        <end position="95"/>
    </location>
</feature>
<sequence length="284" mass="29999">MNEAVNESLAEDPRLPETTEPGEPAAAAPGRRPVGRIVAVALLALAVVGGVGSTAVTVAGADRDAGDPVWKFPKAAKADRSGQDEQQGTDVSGLRGLLMPYDRPGSQGYVQGPDIGEFGSDVALDGREASALRKREIIGLPSATRQAMDRVIDKEHIQGLAMRSYAPFNGYGGSDKSFTLSFELVRMANRESVRELSAGRDEIFKALGVFPKGPEIPGHKEAACFRMPKASDEKIDRMVCSASVGDVLVTVNAAGSRPLDTGAIAVFVGRQLDRIKDKDPGKAV</sequence>
<evidence type="ECO:0000256" key="1">
    <source>
        <dbReference type="SAM" id="MobiDB-lite"/>
    </source>
</evidence>
<evidence type="ECO:0000313" key="2">
    <source>
        <dbReference type="EMBL" id="TQK98111.1"/>
    </source>
</evidence>
<dbReference type="RefSeq" id="WP_055706579.1">
    <property type="nucleotide sequence ID" value="NZ_JBPJFI010000001.1"/>
</dbReference>
<evidence type="ECO:0008006" key="4">
    <source>
        <dbReference type="Google" id="ProtNLM"/>
    </source>
</evidence>
<comment type="caution">
    <text evidence="2">The sequence shown here is derived from an EMBL/GenBank/DDBJ whole genome shotgun (WGS) entry which is preliminary data.</text>
</comment>
<protein>
    <recommendedName>
        <fullName evidence="4">Secreted protein</fullName>
    </recommendedName>
</protein>
<feature type="compositionally biased region" description="Low complexity" evidence="1">
    <location>
        <begin position="18"/>
        <end position="31"/>
    </location>
</feature>
<keyword evidence="3" id="KW-1185">Reference proteome</keyword>
<reference evidence="2 3" key="1">
    <citation type="submission" date="2019-06" db="EMBL/GenBank/DDBJ databases">
        <title>Sequencing the genomes of 1000 actinobacteria strains.</title>
        <authorList>
            <person name="Klenk H.-P."/>
        </authorList>
    </citation>
    <scope>NUCLEOTIDE SEQUENCE [LARGE SCALE GENOMIC DNA]</scope>
    <source>
        <strain evidence="2 3">DSM 41929</strain>
    </source>
</reference>